<dbReference type="PANTHER" id="PTHR24333:SF5">
    <property type="entry name" value="VENT HOMEOBOX"/>
    <property type="match status" value="1"/>
</dbReference>
<organism evidence="10 11">
    <name type="scientific">Astyanax mexicanus</name>
    <name type="common">Blind cave fish</name>
    <name type="synonym">Astyanax fasciatus mexicanus</name>
    <dbReference type="NCBI Taxonomy" id="7994"/>
    <lineage>
        <taxon>Eukaryota</taxon>
        <taxon>Metazoa</taxon>
        <taxon>Chordata</taxon>
        <taxon>Craniata</taxon>
        <taxon>Vertebrata</taxon>
        <taxon>Euteleostomi</taxon>
        <taxon>Actinopterygii</taxon>
        <taxon>Neopterygii</taxon>
        <taxon>Teleostei</taxon>
        <taxon>Ostariophysi</taxon>
        <taxon>Characiformes</taxon>
        <taxon>Characoidei</taxon>
        <taxon>Acestrorhamphidae</taxon>
        <taxon>Acestrorhamphinae</taxon>
        <taxon>Astyanax</taxon>
    </lineage>
</organism>
<dbReference type="Gene3D" id="1.10.10.60">
    <property type="entry name" value="Homeodomain-like"/>
    <property type="match status" value="1"/>
</dbReference>
<dbReference type="InParanoid" id="A0A3B1JUY1"/>
<keyword evidence="2 6" id="KW-0238">DNA-binding</keyword>
<name>A0A3B1JUY1_ASTMX</name>
<comment type="similarity">
    <text evidence="5">Belongs to the BAR homeobox family.</text>
</comment>
<accession>A0A3B1JUY1</accession>
<comment type="subcellular location">
    <subcellularLocation>
        <location evidence="1 6 7">Nucleus</location>
    </subcellularLocation>
</comment>
<evidence type="ECO:0000256" key="5">
    <source>
        <dbReference type="ARBA" id="ARBA00038196"/>
    </source>
</evidence>
<dbReference type="InterPro" id="IPR001356">
    <property type="entry name" value="HD"/>
</dbReference>
<feature type="DNA-binding region" description="Homeobox" evidence="6">
    <location>
        <begin position="101"/>
        <end position="160"/>
    </location>
</feature>
<reference evidence="11" key="2">
    <citation type="journal article" date="2014" name="Nat. Commun.">
        <title>The cavefish genome reveals candidate genes for eye loss.</title>
        <authorList>
            <person name="McGaugh S.E."/>
            <person name="Gross J.B."/>
            <person name="Aken B."/>
            <person name="Blin M."/>
            <person name="Borowsky R."/>
            <person name="Chalopin D."/>
            <person name="Hinaux H."/>
            <person name="Jeffery W.R."/>
            <person name="Keene A."/>
            <person name="Ma L."/>
            <person name="Minx P."/>
            <person name="Murphy D."/>
            <person name="O'Quin K.E."/>
            <person name="Retaux S."/>
            <person name="Rohner N."/>
            <person name="Searle S.M."/>
            <person name="Stahl B.A."/>
            <person name="Tabin C."/>
            <person name="Volff J.N."/>
            <person name="Yoshizawa M."/>
            <person name="Warren W.C."/>
        </authorList>
    </citation>
    <scope>NUCLEOTIDE SEQUENCE [LARGE SCALE GENOMIC DNA]</scope>
    <source>
        <strain evidence="11">female</strain>
    </source>
</reference>
<evidence type="ECO:0000313" key="10">
    <source>
        <dbReference type="Ensembl" id="ENSAMXP00000045660.1"/>
    </source>
</evidence>
<proteinExistence type="inferred from homology"/>
<protein>
    <submittedName>
        <fullName evidence="10">Homeobox protein vent1</fullName>
    </submittedName>
</protein>
<dbReference type="GO" id="GO:0000981">
    <property type="term" value="F:DNA-binding transcription factor activity, RNA polymerase II-specific"/>
    <property type="evidence" value="ECO:0007669"/>
    <property type="project" value="InterPro"/>
</dbReference>
<evidence type="ECO:0000313" key="11">
    <source>
        <dbReference type="Proteomes" id="UP000018467"/>
    </source>
</evidence>
<feature type="compositionally biased region" description="Polar residues" evidence="8">
    <location>
        <begin position="72"/>
        <end position="87"/>
    </location>
</feature>
<dbReference type="InterPro" id="IPR009057">
    <property type="entry name" value="Homeodomain-like_sf"/>
</dbReference>
<dbReference type="AlphaFoldDB" id="A0A3B1JUY1"/>
<dbReference type="PROSITE" id="PS00027">
    <property type="entry name" value="HOMEOBOX_1"/>
    <property type="match status" value="1"/>
</dbReference>
<dbReference type="GO" id="GO:0005634">
    <property type="term" value="C:nucleus"/>
    <property type="evidence" value="ECO:0007669"/>
    <property type="project" value="UniProtKB-SubCell"/>
</dbReference>
<evidence type="ECO:0000256" key="7">
    <source>
        <dbReference type="RuleBase" id="RU000682"/>
    </source>
</evidence>
<dbReference type="InterPro" id="IPR020479">
    <property type="entry name" value="HD_metazoa"/>
</dbReference>
<dbReference type="Bgee" id="ENSAMXG00000041873">
    <property type="expression patterns" value="Expressed in embryo"/>
</dbReference>
<evidence type="ECO:0000256" key="3">
    <source>
        <dbReference type="ARBA" id="ARBA00023155"/>
    </source>
</evidence>
<dbReference type="PANTHER" id="PTHR24333">
    <property type="entry name" value="HOMEO BOX HB9 LIKE A-RELATED"/>
    <property type="match status" value="1"/>
</dbReference>
<keyword evidence="3 6" id="KW-0371">Homeobox</keyword>
<reference evidence="10" key="3">
    <citation type="submission" date="2025-08" db="UniProtKB">
        <authorList>
            <consortium name="Ensembl"/>
        </authorList>
    </citation>
    <scope>IDENTIFICATION</scope>
</reference>
<reference evidence="10" key="4">
    <citation type="submission" date="2025-09" db="UniProtKB">
        <authorList>
            <consortium name="Ensembl"/>
        </authorList>
    </citation>
    <scope>IDENTIFICATION</scope>
</reference>
<keyword evidence="4 6" id="KW-0539">Nucleus</keyword>
<evidence type="ECO:0000256" key="6">
    <source>
        <dbReference type="PROSITE-ProRule" id="PRU00108"/>
    </source>
</evidence>
<dbReference type="GO" id="GO:0003677">
    <property type="term" value="F:DNA binding"/>
    <property type="evidence" value="ECO:0007669"/>
    <property type="project" value="UniProtKB-UniRule"/>
</dbReference>
<dbReference type="SUPFAM" id="SSF46689">
    <property type="entry name" value="Homeodomain-like"/>
    <property type="match status" value="1"/>
</dbReference>
<evidence type="ECO:0000256" key="4">
    <source>
        <dbReference type="ARBA" id="ARBA00023242"/>
    </source>
</evidence>
<feature type="region of interest" description="Disordered" evidence="8">
    <location>
        <begin position="67"/>
        <end position="102"/>
    </location>
</feature>
<dbReference type="PROSITE" id="PS50071">
    <property type="entry name" value="HOMEOBOX_2"/>
    <property type="match status" value="1"/>
</dbReference>
<dbReference type="Proteomes" id="UP000018467">
    <property type="component" value="Unassembled WGS sequence"/>
</dbReference>
<dbReference type="Ensembl" id="ENSAMXT00000041589.1">
    <property type="protein sequence ID" value="ENSAMXP00000045660.1"/>
    <property type="gene ID" value="ENSAMXG00000041873.1"/>
</dbReference>
<evidence type="ECO:0000256" key="1">
    <source>
        <dbReference type="ARBA" id="ARBA00004123"/>
    </source>
</evidence>
<dbReference type="CDD" id="cd00086">
    <property type="entry name" value="homeodomain"/>
    <property type="match status" value="1"/>
</dbReference>
<dbReference type="SMART" id="SM00389">
    <property type="entry name" value="HOX"/>
    <property type="match status" value="1"/>
</dbReference>
<dbReference type="InterPro" id="IPR017970">
    <property type="entry name" value="Homeobox_CS"/>
</dbReference>
<evidence type="ECO:0000259" key="9">
    <source>
        <dbReference type="PROSITE" id="PS50071"/>
    </source>
</evidence>
<dbReference type="Pfam" id="PF00046">
    <property type="entry name" value="Homeodomain"/>
    <property type="match status" value="1"/>
</dbReference>
<dbReference type="GeneTree" id="ENSGT00940000165215"/>
<sequence>MAKNFSVAWLSQSSSTSQQDKPFSLDGPQSHLQSQGSCLVTSQTQTLCVEYKEEIKLLHNLDHGVKDIKIDTPSSPTNSCGYTSGSESDVCDDSEGETGPNRRVRTKFTTYQISRLEKTFNKHKYLGATQRKKIAEKLHLSETQVKTWFQNRRMKLKREVQDSRVEYFSPAMMTSPLIFPASPSFQHHHLNGQRLSLQLYHQQLQQQLHHQQRVRLLAQQPAIHPTLLLKSSYY</sequence>
<evidence type="ECO:0000256" key="2">
    <source>
        <dbReference type="ARBA" id="ARBA00023125"/>
    </source>
</evidence>
<evidence type="ECO:0000256" key="8">
    <source>
        <dbReference type="SAM" id="MobiDB-lite"/>
    </source>
</evidence>
<reference evidence="11" key="1">
    <citation type="submission" date="2013-03" db="EMBL/GenBank/DDBJ databases">
        <authorList>
            <person name="Jeffery W."/>
            <person name="Warren W."/>
            <person name="Wilson R.K."/>
        </authorList>
    </citation>
    <scope>NUCLEOTIDE SEQUENCE</scope>
    <source>
        <strain evidence="11">female</strain>
    </source>
</reference>
<keyword evidence="11" id="KW-1185">Reference proteome</keyword>
<dbReference type="FunCoup" id="A0A3B1JUY1">
    <property type="interactions" value="5"/>
</dbReference>
<dbReference type="InterPro" id="IPR050848">
    <property type="entry name" value="Homeobox_TF"/>
</dbReference>
<dbReference type="PRINTS" id="PR00024">
    <property type="entry name" value="HOMEOBOX"/>
</dbReference>
<feature type="domain" description="Homeobox" evidence="9">
    <location>
        <begin position="99"/>
        <end position="159"/>
    </location>
</feature>